<reference evidence="1 2" key="1">
    <citation type="journal article" date="2011" name="PLoS ONE">
        <title>The entomopathogenic bacterial endosymbionts xenorhabdus and photorhabdus: convergent lifestyles from divergent genomes.</title>
        <authorList>
            <person name="Chaston J.M."/>
            <person name="Suen G."/>
            <person name="Tucker S.L."/>
            <person name="Andersen A.W."/>
            <person name="Bhasin A."/>
            <person name="Bode E."/>
            <person name="Bode H.B."/>
            <person name="Brachmann A.O."/>
            <person name="Cowles C.E."/>
            <person name="Cowles K.N."/>
            <person name="Darby C."/>
            <person name="de Leon L."/>
            <person name="Drace K."/>
            <person name="Du Z."/>
            <person name="Givaudan A."/>
            <person name="Herbert Tran E.E."/>
            <person name="Jewell K.A."/>
            <person name="Knack J.J."/>
            <person name="Krasomil-Osterfeld K.C."/>
            <person name="Kukor R."/>
            <person name="Lanois A."/>
            <person name="Latreille P."/>
            <person name="Leimgruber N.K."/>
            <person name="Lipke C.M."/>
            <person name="Liu R."/>
            <person name="Lu X."/>
            <person name="Martens E.C."/>
            <person name="Marri P.R."/>
            <person name="Medigue C."/>
            <person name="Menard M.L."/>
            <person name="Miller N.M."/>
            <person name="Morales-Soto N."/>
            <person name="Norton S."/>
            <person name="Ogier J.C."/>
            <person name="Orchard S.S."/>
            <person name="Park D."/>
            <person name="Park Y."/>
            <person name="Qurollo B.A."/>
            <person name="Sugar D.R."/>
            <person name="Richards G.R."/>
            <person name="Rouy Z."/>
            <person name="Slominski B."/>
            <person name="Slominski K."/>
            <person name="Snyder H."/>
            <person name="Tjaden B.C."/>
            <person name="van der Hoeven R."/>
            <person name="Welch R.D."/>
            <person name="Wheeler C."/>
            <person name="Xiang B."/>
            <person name="Barbazuk B."/>
            <person name="Gaudriault S."/>
            <person name="Goodner B."/>
            <person name="Slater S.C."/>
            <person name="Forst S."/>
            <person name="Goldman B.S."/>
            <person name="Goodrich-Blair H."/>
        </authorList>
    </citation>
    <scope>NUCLEOTIDE SEQUENCE [LARGE SCALE GENOMIC DNA]</scope>
    <source>
        <strain evidence="2">ATCC 19061 / DSM 3370 / CCUG 14189 / LMG 1036 / NCIMB 9965 / AN6</strain>
    </source>
</reference>
<dbReference type="KEGG" id="xne:XNC1_0533"/>
<accession>D3VIQ7</accession>
<gene>
    <name evidence="1" type="ordered locus">XNC1_0533</name>
</gene>
<dbReference type="EMBL" id="FN667742">
    <property type="protein sequence ID" value="CBJ88607.1"/>
    <property type="molecule type" value="Genomic_DNA"/>
</dbReference>
<proteinExistence type="predicted"/>
<keyword evidence="2" id="KW-1185">Reference proteome</keyword>
<name>D3VIQ7_XENNA</name>
<protein>
    <submittedName>
        <fullName evidence="1">Uncharacterized protein</fullName>
    </submittedName>
</protein>
<evidence type="ECO:0000313" key="1">
    <source>
        <dbReference type="EMBL" id="CBJ88607.1"/>
    </source>
</evidence>
<evidence type="ECO:0000313" key="2">
    <source>
        <dbReference type="Proteomes" id="UP000008075"/>
    </source>
</evidence>
<dbReference type="AlphaFoldDB" id="D3VIQ7"/>
<dbReference type="HOGENOM" id="CLU_3159500_0_0_6"/>
<dbReference type="Proteomes" id="UP000008075">
    <property type="component" value="Chromosome"/>
</dbReference>
<sequence>MTLYGVTPRKELTSHNFRLHDADISLIDQQELLLAMPLKKEVMNTRLI</sequence>
<organism evidence="1 2">
    <name type="scientific">Xenorhabdus nematophila (strain ATCC 19061 / DSM 3370 / CCUG 14189 / LMG 1036 / NCIMB 9965 / AN6)</name>
    <dbReference type="NCBI Taxonomy" id="406817"/>
    <lineage>
        <taxon>Bacteria</taxon>
        <taxon>Pseudomonadati</taxon>
        <taxon>Pseudomonadota</taxon>
        <taxon>Gammaproteobacteria</taxon>
        <taxon>Enterobacterales</taxon>
        <taxon>Morganellaceae</taxon>
        <taxon>Xenorhabdus</taxon>
    </lineage>
</organism>